<sequence length="287" mass="33353">MVSLKKIFSVLPENFINFLFKSVNLNMSPKIKISSLFLLVLLFSAFAANASIDFYQIKIYHLKTDAQEKTVDEFLQKAYLPALHRCDIAKVGVFKPIVSDQALDTEKLIYVFIPLKSFNGILELDKKLAKDKQYAVDGKTYLDAVYTEAPFERLESIVLKAFEDAPHFMLPNLKSPMKERVYELRSYEAPTEKYFQNKVQMFNKGDEIGLFKRLNFNAVFYGEVIAGSRMPNLMYLTTFENKTDRDAHWKAFSADEYWKKLSAMPEYQHNVSKNDTKFVYPTDYSDF</sequence>
<dbReference type="Proteomes" id="UP000273898">
    <property type="component" value="Unassembled WGS sequence"/>
</dbReference>
<dbReference type="SUPFAM" id="SSF54909">
    <property type="entry name" value="Dimeric alpha+beta barrel"/>
    <property type="match status" value="1"/>
</dbReference>
<dbReference type="EMBL" id="RCCK01000016">
    <property type="protein sequence ID" value="RLJ69535.1"/>
    <property type="molecule type" value="Genomic_DNA"/>
</dbReference>
<proteinExistence type="predicted"/>
<organism evidence="2 3">
    <name type="scientific">Pedobacter alluvionis</name>
    <dbReference type="NCBI Taxonomy" id="475253"/>
    <lineage>
        <taxon>Bacteria</taxon>
        <taxon>Pseudomonadati</taxon>
        <taxon>Bacteroidota</taxon>
        <taxon>Sphingobacteriia</taxon>
        <taxon>Sphingobacteriales</taxon>
        <taxon>Sphingobacteriaceae</taxon>
        <taxon>Pedobacter</taxon>
    </lineage>
</organism>
<name>A0A497XNF1_9SPHI</name>
<dbReference type="InterPro" id="IPR012577">
    <property type="entry name" value="NIPSNAP"/>
</dbReference>
<dbReference type="AlphaFoldDB" id="A0A497XNF1"/>
<dbReference type="Pfam" id="PF07978">
    <property type="entry name" value="NIPSNAP"/>
    <property type="match status" value="1"/>
</dbReference>
<gene>
    <name evidence="2" type="ORF">BCL90_5130</name>
</gene>
<protein>
    <submittedName>
        <fullName evidence="2">NIPSNAP protein</fullName>
    </submittedName>
</protein>
<accession>A0A497XNF1</accession>
<reference evidence="2 3" key="1">
    <citation type="submission" date="2018-10" db="EMBL/GenBank/DDBJ databases">
        <title>Genomic Encyclopedia of Archaeal and Bacterial Type Strains, Phase II (KMG-II): from individual species to whole genera.</title>
        <authorList>
            <person name="Goeker M."/>
        </authorList>
    </citation>
    <scope>NUCLEOTIDE SEQUENCE [LARGE SCALE GENOMIC DNA]</scope>
    <source>
        <strain evidence="2 3">DSM 19624</strain>
    </source>
</reference>
<comment type="caution">
    <text evidence="2">The sequence shown here is derived from an EMBL/GenBank/DDBJ whole genome shotgun (WGS) entry which is preliminary data.</text>
</comment>
<evidence type="ECO:0000313" key="2">
    <source>
        <dbReference type="EMBL" id="RLJ69535.1"/>
    </source>
</evidence>
<evidence type="ECO:0000313" key="3">
    <source>
        <dbReference type="Proteomes" id="UP000273898"/>
    </source>
</evidence>
<dbReference type="InterPro" id="IPR011008">
    <property type="entry name" value="Dimeric_a/b-barrel"/>
</dbReference>
<evidence type="ECO:0000259" key="1">
    <source>
        <dbReference type="Pfam" id="PF07978"/>
    </source>
</evidence>
<dbReference type="Gene3D" id="3.30.70.100">
    <property type="match status" value="1"/>
</dbReference>
<feature type="domain" description="NIPSNAP" evidence="1">
    <location>
        <begin position="182"/>
        <end position="285"/>
    </location>
</feature>